<dbReference type="GO" id="GO:0003700">
    <property type="term" value="F:DNA-binding transcription factor activity"/>
    <property type="evidence" value="ECO:0007669"/>
    <property type="project" value="InterPro"/>
</dbReference>
<name>A0AAP3UY68_9PROT</name>
<dbReference type="Gene3D" id="1.10.10.60">
    <property type="entry name" value="Homeodomain-like"/>
    <property type="match status" value="1"/>
</dbReference>
<gene>
    <name evidence="4" type="ORF">PZ740_00350</name>
</gene>
<dbReference type="SUPFAM" id="SSF46689">
    <property type="entry name" value="Homeodomain-like"/>
    <property type="match status" value="2"/>
</dbReference>
<evidence type="ECO:0000256" key="1">
    <source>
        <dbReference type="ARBA" id="ARBA00023015"/>
    </source>
</evidence>
<keyword evidence="1" id="KW-0805">Transcription regulation</keyword>
<dbReference type="Gene3D" id="3.40.50.880">
    <property type="match status" value="1"/>
</dbReference>
<dbReference type="PANTHER" id="PTHR43130">
    <property type="entry name" value="ARAC-FAMILY TRANSCRIPTIONAL REGULATOR"/>
    <property type="match status" value="1"/>
</dbReference>
<accession>A0AAP3UY68</accession>
<keyword evidence="5" id="KW-1185">Reference proteome</keyword>
<dbReference type="Pfam" id="PF01965">
    <property type="entry name" value="DJ-1_PfpI"/>
    <property type="match status" value="1"/>
</dbReference>
<keyword evidence="2" id="KW-0804">Transcription</keyword>
<evidence type="ECO:0000256" key="2">
    <source>
        <dbReference type="ARBA" id="ARBA00023163"/>
    </source>
</evidence>
<dbReference type="InterPro" id="IPR029062">
    <property type="entry name" value="Class_I_gatase-like"/>
</dbReference>
<dbReference type="SUPFAM" id="SSF52317">
    <property type="entry name" value="Class I glutamine amidotransferase-like"/>
    <property type="match status" value="1"/>
</dbReference>
<dbReference type="EMBL" id="JARGEQ010000001">
    <property type="protein sequence ID" value="MDF1584831.1"/>
    <property type="molecule type" value="Genomic_DNA"/>
</dbReference>
<dbReference type="AlphaFoldDB" id="A0AAP3UY68"/>
<reference evidence="4 5" key="1">
    <citation type="submission" date="2023-03" db="EMBL/GenBank/DDBJ databases">
        <title>YIM 152171 draft genome.</title>
        <authorList>
            <person name="Yang Z."/>
        </authorList>
    </citation>
    <scope>NUCLEOTIDE SEQUENCE [LARGE SCALE GENOMIC DNA]</scope>
    <source>
        <strain evidence="4 5">YIM 152171</strain>
    </source>
</reference>
<dbReference type="CDD" id="cd03136">
    <property type="entry name" value="GATase1_AraC_ArgR_like"/>
    <property type="match status" value="1"/>
</dbReference>
<dbReference type="RefSeq" id="WP_327787236.1">
    <property type="nucleotide sequence ID" value="NZ_JARGEQ010000001.1"/>
</dbReference>
<sequence length="354" mass="38565">MQGAVPQGAGAARTRSFGFFLVPQFSLAAFTAAVEPLRLANRAAGRPLYTWHLFSQTGEAVVASSSVELRVDGCFADARRLDAAIVCSGLDVQEYSHRELMAALRRLSSHGASIGAVCTGTWVLARAGLLDGYRATVHWENHAGLVAEFPHLEVSQELFEIDRGRFTCAGGEAATDMMLSIIARDHGGELARQVTDQLIHHRIREPGERQRIDLRTRLGVAHPRLVEVVELMESRIEEPLSCAELAAAVGSSTRQLERLFCRYLGKPPMKHYIGLRLQRARQLLRQTSMPILAVALSCGFPTASHFSKSYFEHFGCSPSAERRRATTVTPVELTKGSAMHDTAPAAAGPAAVLL</sequence>
<dbReference type="InterPro" id="IPR018060">
    <property type="entry name" value="HTH_AraC"/>
</dbReference>
<dbReference type="PROSITE" id="PS01124">
    <property type="entry name" value="HTH_ARAC_FAMILY_2"/>
    <property type="match status" value="1"/>
</dbReference>
<comment type="caution">
    <text evidence="4">The sequence shown here is derived from an EMBL/GenBank/DDBJ whole genome shotgun (WGS) entry which is preliminary data.</text>
</comment>
<dbReference type="InterPro" id="IPR009057">
    <property type="entry name" value="Homeodomain-like_sf"/>
</dbReference>
<protein>
    <submittedName>
        <fullName evidence="4">GlxA family transcriptional regulator</fullName>
    </submittedName>
</protein>
<proteinExistence type="predicted"/>
<dbReference type="Pfam" id="PF12833">
    <property type="entry name" value="HTH_18"/>
    <property type="match status" value="1"/>
</dbReference>
<feature type="domain" description="HTH araC/xylS-type" evidence="3">
    <location>
        <begin position="226"/>
        <end position="324"/>
    </location>
</feature>
<dbReference type="InterPro" id="IPR002818">
    <property type="entry name" value="DJ-1/PfpI"/>
</dbReference>
<evidence type="ECO:0000313" key="4">
    <source>
        <dbReference type="EMBL" id="MDF1584831.1"/>
    </source>
</evidence>
<dbReference type="SMART" id="SM00342">
    <property type="entry name" value="HTH_ARAC"/>
    <property type="match status" value="1"/>
</dbReference>
<dbReference type="InterPro" id="IPR052158">
    <property type="entry name" value="INH-QAR"/>
</dbReference>
<evidence type="ECO:0000313" key="5">
    <source>
        <dbReference type="Proteomes" id="UP001301140"/>
    </source>
</evidence>
<evidence type="ECO:0000259" key="3">
    <source>
        <dbReference type="PROSITE" id="PS01124"/>
    </source>
</evidence>
<dbReference type="PANTHER" id="PTHR43130:SF3">
    <property type="entry name" value="HTH-TYPE TRANSCRIPTIONAL REGULATOR RV1931C"/>
    <property type="match status" value="1"/>
</dbReference>
<dbReference type="GO" id="GO:0043565">
    <property type="term" value="F:sequence-specific DNA binding"/>
    <property type="evidence" value="ECO:0007669"/>
    <property type="project" value="InterPro"/>
</dbReference>
<dbReference type="Proteomes" id="UP001301140">
    <property type="component" value="Unassembled WGS sequence"/>
</dbReference>
<organism evidence="4 5">
    <name type="scientific">Marinimicrococcus flavescens</name>
    <dbReference type="NCBI Taxonomy" id="3031815"/>
    <lineage>
        <taxon>Bacteria</taxon>
        <taxon>Pseudomonadati</taxon>
        <taxon>Pseudomonadota</taxon>
        <taxon>Alphaproteobacteria</taxon>
        <taxon>Geminicoccales</taxon>
        <taxon>Geminicoccaceae</taxon>
        <taxon>Marinimicrococcus</taxon>
    </lineage>
</organism>